<dbReference type="EMBL" id="ACDE02000012">
    <property type="protein sequence ID" value="EEO39814.1"/>
    <property type="molecule type" value="Genomic_DNA"/>
</dbReference>
<evidence type="ECO:0000256" key="3">
    <source>
        <dbReference type="PIRSR" id="PIRSR000105-1"/>
    </source>
</evidence>
<dbReference type="PANTHER" id="PTHR48075:SF5">
    <property type="entry name" value="3-HYDROXYBUTYRYL-COA DEHYDROGENASE"/>
    <property type="match status" value="1"/>
</dbReference>
<feature type="domain" description="3-hydroxyacyl-CoA dehydrogenase C-terminal" evidence="5">
    <location>
        <begin position="181"/>
        <end position="277"/>
    </location>
</feature>
<evidence type="ECO:0008006" key="9">
    <source>
        <dbReference type="Google" id="ProtNLM"/>
    </source>
</evidence>
<dbReference type="InterPro" id="IPR036291">
    <property type="entry name" value="NAD(P)-bd_dom_sf"/>
</dbReference>
<dbReference type="SUPFAM" id="SSF51735">
    <property type="entry name" value="NAD(P)-binding Rossmann-fold domains"/>
    <property type="match status" value="1"/>
</dbReference>
<dbReference type="Pfam" id="PF00725">
    <property type="entry name" value="3HCDH"/>
    <property type="match status" value="1"/>
</dbReference>
<proteinExistence type="inferred from homology"/>
<sequence length="279" mass="29984">MKVGIIGAGTMGAGIAQAFAQTEGFTVVLCDINNEFAANGKKKIAKGFEKRIAKGKMEQAAADKILEKITTGTKDICGDCDLIIEAAIENMEIKKQTFKELDDICKPEAIFATNTSSLSITEIGAGLKRPMIGMHFFNPAPVMKLVEIIAGLNTPTEVVDKIKKISEDIGKVPVQVQEAPGFVVNRILIPMINEAVGIYAEGIASVEGIDSAMKLGANHPIGPLALGDLIGLDVCLAIMDVLYHETGDSKYRAHTLLRKMVRGKQLGQKTGKGFYDYTK</sequence>
<protein>
    <recommendedName>
        <fullName evidence="9">3-hydroxybutyryl-CoA dehydrogenase</fullName>
    </recommendedName>
</protein>
<feature type="binding site" evidence="4">
    <location>
        <position position="31"/>
    </location>
    <ligand>
        <name>NAD(+)</name>
        <dbReference type="ChEBI" id="CHEBI:57540"/>
    </ligand>
</feature>
<reference evidence="7 8" key="1">
    <citation type="submission" date="2011-10" db="EMBL/GenBank/DDBJ databases">
        <title>The Genome Sequence of Fusobacterium sp. 4_1_13.</title>
        <authorList>
            <consortium name="The Broad Institute Genome Sequencing Platform"/>
            <person name="Earl A."/>
            <person name="Ward D."/>
            <person name="Feldgarden M."/>
            <person name="Gevers D."/>
            <person name="Strauss J."/>
            <person name="Ambrose C."/>
            <person name="Allen-Vercoe E."/>
            <person name="Young S.K."/>
            <person name="Zeng Q."/>
            <person name="Gargeya S."/>
            <person name="Fitzgerald M."/>
            <person name="Haas B."/>
            <person name="Abouelleil A."/>
            <person name="Alvarado L."/>
            <person name="Arachchi H.M."/>
            <person name="Berlin A."/>
            <person name="Brown A."/>
            <person name="Chapman S.B."/>
            <person name="Chen Z."/>
            <person name="Dunbar C."/>
            <person name="Freedman E."/>
            <person name="Gearin G."/>
            <person name="Goldberg J."/>
            <person name="Griggs A."/>
            <person name="Gujja S."/>
            <person name="Heiman D."/>
            <person name="Howarth C."/>
            <person name="Larson L."/>
            <person name="Lui A."/>
            <person name="MacDonald P.J."/>
            <person name="Montmayeur A."/>
            <person name="Murphy C."/>
            <person name="Neiman D."/>
            <person name="Pearson M."/>
            <person name="Priest M."/>
            <person name="Roberts A."/>
            <person name="Saif S."/>
            <person name="Shea T."/>
            <person name="Shenoy N."/>
            <person name="Sisk P."/>
            <person name="Stolte C."/>
            <person name="Sykes S."/>
            <person name="Wortman J."/>
            <person name="Nusbaum C."/>
            <person name="Birren B."/>
        </authorList>
    </citation>
    <scope>NUCLEOTIDE SEQUENCE [LARGE SCALE GENOMIC DNA]</scope>
    <source>
        <strain evidence="7 8">4_1_13</strain>
    </source>
</reference>
<comment type="caution">
    <text evidence="7">The sequence shown here is derived from an EMBL/GenBank/DDBJ whole genome shotgun (WGS) entry which is preliminary data.</text>
</comment>
<dbReference type="eggNOG" id="COG1250">
    <property type="taxonomic scope" value="Bacteria"/>
</dbReference>
<evidence type="ECO:0000256" key="4">
    <source>
        <dbReference type="PIRSR" id="PIRSR000105-2"/>
    </source>
</evidence>
<dbReference type="InterPro" id="IPR013328">
    <property type="entry name" value="6PGD_dom2"/>
</dbReference>
<dbReference type="Proteomes" id="UP000004925">
    <property type="component" value="Unassembled WGS sequence"/>
</dbReference>
<dbReference type="Pfam" id="PF02737">
    <property type="entry name" value="3HCDH_N"/>
    <property type="match status" value="1"/>
</dbReference>
<dbReference type="PIRSF" id="PIRSF000105">
    <property type="entry name" value="HCDH"/>
    <property type="match status" value="1"/>
</dbReference>
<dbReference type="InterPro" id="IPR006108">
    <property type="entry name" value="3HC_DH_C"/>
</dbReference>
<name>A0A0M1VT29_FUSVC</name>
<dbReference type="AlphaFoldDB" id="A0A0M1VT29"/>
<evidence type="ECO:0000256" key="1">
    <source>
        <dbReference type="ARBA" id="ARBA00009463"/>
    </source>
</evidence>
<dbReference type="GO" id="GO:0008691">
    <property type="term" value="F:3-hydroxybutyryl-CoA dehydrogenase activity"/>
    <property type="evidence" value="ECO:0007669"/>
    <property type="project" value="TreeGrafter"/>
</dbReference>
<feature type="binding site" evidence="4">
    <location>
        <position position="116"/>
    </location>
    <ligand>
        <name>NAD(+)</name>
        <dbReference type="ChEBI" id="CHEBI:57540"/>
    </ligand>
</feature>
<dbReference type="HOGENOM" id="CLU_009834_2_0_0"/>
<dbReference type="Gene3D" id="3.40.50.720">
    <property type="entry name" value="NAD(P)-binding Rossmann-like Domain"/>
    <property type="match status" value="1"/>
</dbReference>
<keyword evidence="4" id="KW-0520">NAD</keyword>
<comment type="similarity">
    <text evidence="1">Belongs to the 3-hydroxyacyl-CoA dehydrogenase family.</text>
</comment>
<dbReference type="PANTHER" id="PTHR48075">
    <property type="entry name" value="3-HYDROXYACYL-COA DEHYDROGENASE FAMILY PROTEIN"/>
    <property type="match status" value="1"/>
</dbReference>
<feature type="domain" description="3-hydroxyacyl-CoA dehydrogenase NAD binding" evidence="6">
    <location>
        <begin position="2"/>
        <end position="178"/>
    </location>
</feature>
<dbReference type="NCBIfam" id="NF004474">
    <property type="entry name" value="PRK05808.1"/>
    <property type="match status" value="1"/>
</dbReference>
<dbReference type="Gene3D" id="1.10.1040.10">
    <property type="entry name" value="N-(1-d-carboxylethyl)-l-norvaline Dehydrogenase, domain 2"/>
    <property type="match status" value="1"/>
</dbReference>
<gene>
    <name evidence="7" type="ORF">FSCG_00527</name>
</gene>
<dbReference type="PROSITE" id="PS00067">
    <property type="entry name" value="3HCDH"/>
    <property type="match status" value="1"/>
</dbReference>
<keyword evidence="2" id="KW-0560">Oxidoreductase</keyword>
<evidence type="ECO:0000259" key="5">
    <source>
        <dbReference type="Pfam" id="PF00725"/>
    </source>
</evidence>
<dbReference type="RefSeq" id="WP_008797241.1">
    <property type="nucleotide sequence ID" value="NZ_KQ235735.1"/>
</dbReference>
<feature type="binding site" evidence="4">
    <location>
        <position position="138"/>
    </location>
    <ligand>
        <name>NAD(+)</name>
        <dbReference type="ChEBI" id="CHEBI:57540"/>
    </ligand>
</feature>
<dbReference type="GO" id="GO:0070403">
    <property type="term" value="F:NAD+ binding"/>
    <property type="evidence" value="ECO:0007669"/>
    <property type="project" value="InterPro"/>
</dbReference>
<dbReference type="GO" id="GO:0006635">
    <property type="term" value="P:fatty acid beta-oxidation"/>
    <property type="evidence" value="ECO:0007669"/>
    <property type="project" value="TreeGrafter"/>
</dbReference>
<dbReference type="SUPFAM" id="SSF48179">
    <property type="entry name" value="6-phosphogluconate dehydrogenase C-terminal domain-like"/>
    <property type="match status" value="1"/>
</dbReference>
<dbReference type="InterPro" id="IPR006176">
    <property type="entry name" value="3-OHacyl-CoA_DH_NAD-bd"/>
</dbReference>
<accession>A0A0M1VT29</accession>
<feature type="site" description="Important for catalytic activity" evidence="3">
    <location>
        <position position="135"/>
    </location>
</feature>
<feature type="binding site" evidence="4">
    <location>
        <begin position="7"/>
        <end position="12"/>
    </location>
    <ligand>
        <name>NAD(+)</name>
        <dbReference type="ChEBI" id="CHEBI:57540"/>
    </ligand>
</feature>
<feature type="binding site" evidence="4">
    <location>
        <position position="94"/>
    </location>
    <ligand>
        <name>NAD(+)</name>
        <dbReference type="ChEBI" id="CHEBI:57540"/>
    </ligand>
</feature>
<feature type="binding site" evidence="4">
    <location>
        <position position="269"/>
    </location>
    <ligand>
        <name>NAD(+)</name>
        <dbReference type="ChEBI" id="CHEBI:57540"/>
    </ligand>
</feature>
<dbReference type="InterPro" id="IPR022694">
    <property type="entry name" value="3-OHacyl-CoA_DH"/>
</dbReference>
<evidence type="ECO:0000259" key="6">
    <source>
        <dbReference type="Pfam" id="PF02737"/>
    </source>
</evidence>
<dbReference type="InterPro" id="IPR006180">
    <property type="entry name" value="3-OHacyl-CoA_DH_CS"/>
</dbReference>
<organism evidence="7 8">
    <name type="scientific">Fusobacterium vincentii 4_1_13</name>
    <dbReference type="NCBI Taxonomy" id="469606"/>
    <lineage>
        <taxon>Bacteria</taxon>
        <taxon>Fusobacteriati</taxon>
        <taxon>Fusobacteriota</taxon>
        <taxon>Fusobacteriia</taxon>
        <taxon>Fusobacteriales</taxon>
        <taxon>Fusobacteriaceae</taxon>
        <taxon>Fusobacterium</taxon>
    </lineage>
</organism>
<evidence type="ECO:0000313" key="8">
    <source>
        <dbReference type="Proteomes" id="UP000004925"/>
    </source>
</evidence>
<evidence type="ECO:0000313" key="7">
    <source>
        <dbReference type="EMBL" id="EEO39814.1"/>
    </source>
</evidence>
<evidence type="ECO:0000256" key="2">
    <source>
        <dbReference type="ARBA" id="ARBA00023002"/>
    </source>
</evidence>
<dbReference type="FunFam" id="3.40.50.720:FF:000009">
    <property type="entry name" value="Fatty oxidation complex, alpha subunit"/>
    <property type="match status" value="1"/>
</dbReference>
<dbReference type="GeneID" id="79800345"/>
<dbReference type="InterPro" id="IPR008927">
    <property type="entry name" value="6-PGluconate_DH-like_C_sf"/>
</dbReference>
<feature type="binding site" evidence="4">
    <location>
        <position position="89"/>
    </location>
    <ligand>
        <name>NAD(+)</name>
        <dbReference type="ChEBI" id="CHEBI:57540"/>
    </ligand>
</feature>